<evidence type="ECO:0000313" key="3">
    <source>
        <dbReference type="Proteomes" id="UP000298860"/>
    </source>
</evidence>
<name>A0A4D4JDE3_9PSEU</name>
<dbReference type="Proteomes" id="UP000298860">
    <property type="component" value="Unassembled WGS sequence"/>
</dbReference>
<accession>A0A4D4JDE3</accession>
<reference evidence="3" key="1">
    <citation type="submission" date="2019-04" db="EMBL/GenBank/DDBJ databases">
        <title>Draft genome sequence of Pseudonocardiaceae bacterium SL3-2-4.</title>
        <authorList>
            <person name="Ningsih F."/>
            <person name="Yokota A."/>
            <person name="Sakai Y."/>
            <person name="Nanatani K."/>
            <person name="Yabe S."/>
            <person name="Oetari A."/>
            <person name="Sjamsuridzal W."/>
        </authorList>
    </citation>
    <scope>NUCLEOTIDE SEQUENCE [LARGE SCALE GENOMIC DNA]</scope>
    <source>
        <strain evidence="3">SL3-2-4</strain>
    </source>
</reference>
<comment type="caution">
    <text evidence="2">The sequence shown here is derived from an EMBL/GenBank/DDBJ whole genome shotgun (WGS) entry which is preliminary data.</text>
</comment>
<organism evidence="2 3">
    <name type="scientific">Gandjariella thermophila</name>
    <dbReference type="NCBI Taxonomy" id="1931992"/>
    <lineage>
        <taxon>Bacteria</taxon>
        <taxon>Bacillati</taxon>
        <taxon>Actinomycetota</taxon>
        <taxon>Actinomycetes</taxon>
        <taxon>Pseudonocardiales</taxon>
        <taxon>Pseudonocardiaceae</taxon>
        <taxon>Gandjariella</taxon>
    </lineage>
</organism>
<feature type="region of interest" description="Disordered" evidence="1">
    <location>
        <begin position="85"/>
        <end position="108"/>
    </location>
</feature>
<evidence type="ECO:0000256" key="1">
    <source>
        <dbReference type="SAM" id="MobiDB-lite"/>
    </source>
</evidence>
<dbReference type="AlphaFoldDB" id="A0A4D4JDE3"/>
<feature type="compositionally biased region" description="Polar residues" evidence="1">
    <location>
        <begin position="1"/>
        <end position="14"/>
    </location>
</feature>
<sequence length="149" mass="15711">MNISTPSTMWTPSLVTEPGMASDHRPDAASSTPRTIIVHIAPVVVLTASGERANTTPRTTAAQSCHLVHGLAVALSVDSAITITSGPGVPRPKGKERKTTEEAASSSALVGRPVKALLRAVRPCGGRERSPYGGKPGCHRSQRDHWIVY</sequence>
<keyword evidence="3" id="KW-1185">Reference proteome</keyword>
<evidence type="ECO:0000313" key="2">
    <source>
        <dbReference type="EMBL" id="GDY32416.1"/>
    </source>
</evidence>
<gene>
    <name evidence="2" type="ORF">GTS_40490</name>
</gene>
<protein>
    <submittedName>
        <fullName evidence="2">Uncharacterized protein</fullName>
    </submittedName>
</protein>
<dbReference type="EMBL" id="BJFL01000024">
    <property type="protein sequence ID" value="GDY32416.1"/>
    <property type="molecule type" value="Genomic_DNA"/>
</dbReference>
<proteinExistence type="predicted"/>
<feature type="region of interest" description="Disordered" evidence="1">
    <location>
        <begin position="1"/>
        <end position="31"/>
    </location>
</feature>